<keyword evidence="1" id="KW-0812">Transmembrane</keyword>
<evidence type="ECO:0000313" key="4">
    <source>
        <dbReference type="Proteomes" id="UP000198287"/>
    </source>
</evidence>
<keyword evidence="2" id="KW-0732">Signal</keyword>
<dbReference type="Pfam" id="PF12138">
    <property type="entry name" value="Spherulin4"/>
    <property type="match status" value="1"/>
</dbReference>
<evidence type="ECO:0000256" key="2">
    <source>
        <dbReference type="SAM" id="SignalP"/>
    </source>
</evidence>
<name>A0A226E9U1_FOLCA</name>
<dbReference type="PANTHER" id="PTHR35040">
    <property type="match status" value="1"/>
</dbReference>
<evidence type="ECO:0000313" key="3">
    <source>
        <dbReference type="EMBL" id="OXA54313.1"/>
    </source>
</evidence>
<feature type="transmembrane region" description="Helical" evidence="1">
    <location>
        <begin position="312"/>
        <end position="337"/>
    </location>
</feature>
<organism evidence="3 4">
    <name type="scientific">Folsomia candida</name>
    <name type="common">Springtail</name>
    <dbReference type="NCBI Taxonomy" id="158441"/>
    <lineage>
        <taxon>Eukaryota</taxon>
        <taxon>Metazoa</taxon>
        <taxon>Ecdysozoa</taxon>
        <taxon>Arthropoda</taxon>
        <taxon>Hexapoda</taxon>
        <taxon>Collembola</taxon>
        <taxon>Entomobryomorpha</taxon>
        <taxon>Isotomoidea</taxon>
        <taxon>Isotomidae</taxon>
        <taxon>Proisotominae</taxon>
        <taxon>Folsomia</taxon>
    </lineage>
</organism>
<sequence length="518" mass="59366">MSPKFHLGVILSSSFIFYLVQPAQCQLASAIIPLYNFPNFKNDSDESWQPLLDAKSQYQNVSAWVIGGTPKDYNWKVYQAAYKKLLDVGLNIIGYVNTGHATIPVQTVTDGIDKWRQFFSTFSTFPTVKSAIFFDNMHNGMNDGHQARTNGTVQGDVVKYYETIARYAKSQGLTKIVMNPASYVNESLVGVADTFNILESSYGFQAEKRYQQPKYGVKYPIQKWGAMINNIVEGQLSHEEINVMKKYVKHIWVSEWGSKGAPSWYRLPKKDSEMQPCKKYYLSQLNSVSAITSTTPRQHPQNIVDDREDETYYFVSSNIIIFLIYAFAGQAVSFLSIEVLMNLVGIGDLWKRPSIMECVSLMGCCLISYEIAGILYNWWSDLWMKIDMVKSVAKEKVRPEETFYIPVGANWFLVIGLSHFYVWKDNQISLDHSRNAVTNGMSDLEDEYRKFLEYYVNQLEIMMGRTADNNTPLDENMQVESRWTSVLQILKSQCEHWEMKAALLNSGCASLEMQSREM</sequence>
<keyword evidence="1" id="KW-1133">Transmembrane helix</keyword>
<keyword evidence="1" id="KW-0472">Membrane</keyword>
<gene>
    <name evidence="3" type="ORF">Fcan01_11002</name>
</gene>
<dbReference type="Proteomes" id="UP000198287">
    <property type="component" value="Unassembled WGS sequence"/>
</dbReference>
<dbReference type="PANTHER" id="PTHR35040:SF9">
    <property type="entry name" value="4-LIKE CELL SURFACE PROTEIN, PUTATIVE (AFU_ORTHOLOGUE AFUA_4G14080)-RELATED"/>
    <property type="match status" value="1"/>
</dbReference>
<feature type="signal peptide" evidence="2">
    <location>
        <begin position="1"/>
        <end position="25"/>
    </location>
</feature>
<protein>
    <submittedName>
        <fullName evidence="3">Uncharacterized protein</fullName>
    </submittedName>
</protein>
<feature type="transmembrane region" description="Helical" evidence="1">
    <location>
        <begin position="403"/>
        <end position="423"/>
    </location>
</feature>
<dbReference type="EMBL" id="LNIX01000005">
    <property type="protein sequence ID" value="OXA54313.1"/>
    <property type="molecule type" value="Genomic_DNA"/>
</dbReference>
<proteinExistence type="predicted"/>
<accession>A0A226E9U1</accession>
<feature type="chain" id="PRO_5012759352" evidence="2">
    <location>
        <begin position="26"/>
        <end position="518"/>
    </location>
</feature>
<comment type="caution">
    <text evidence="3">The sequence shown here is derived from an EMBL/GenBank/DDBJ whole genome shotgun (WGS) entry which is preliminary data.</text>
</comment>
<evidence type="ECO:0000256" key="1">
    <source>
        <dbReference type="SAM" id="Phobius"/>
    </source>
</evidence>
<feature type="transmembrane region" description="Helical" evidence="1">
    <location>
        <begin position="358"/>
        <end position="379"/>
    </location>
</feature>
<dbReference type="InterPro" id="IPR021986">
    <property type="entry name" value="Spherulin4"/>
</dbReference>
<dbReference type="AlphaFoldDB" id="A0A226E9U1"/>
<reference evidence="3 4" key="1">
    <citation type="submission" date="2015-12" db="EMBL/GenBank/DDBJ databases">
        <title>The genome of Folsomia candida.</title>
        <authorList>
            <person name="Faddeeva A."/>
            <person name="Derks M.F."/>
            <person name="Anvar Y."/>
            <person name="Smit S."/>
            <person name="Van Straalen N."/>
            <person name="Roelofs D."/>
        </authorList>
    </citation>
    <scope>NUCLEOTIDE SEQUENCE [LARGE SCALE GENOMIC DNA]</scope>
    <source>
        <strain evidence="3 4">VU population</strain>
        <tissue evidence="3">Whole body</tissue>
    </source>
</reference>
<keyword evidence="4" id="KW-1185">Reference proteome</keyword>